<keyword evidence="2" id="KW-1185">Reference proteome</keyword>
<gene>
    <name evidence="3" type="primary">LOC127750669</name>
</gene>
<dbReference type="GeneID" id="127750669"/>
<evidence type="ECO:0000256" key="1">
    <source>
        <dbReference type="SAM" id="MobiDB-lite"/>
    </source>
</evidence>
<feature type="compositionally biased region" description="Polar residues" evidence="1">
    <location>
        <begin position="97"/>
        <end position="106"/>
    </location>
</feature>
<dbReference type="KEGG" id="foc:127750669"/>
<sequence length="173" mass="18684">MDSMVLDYHGHVLFPPNATTTTVQTPTRRTPVRQAPAPQTPAPQTPAPQTPAHQRPAPRTPAALTPSATPTATLLAAPRSSAEHMTPRQMAREKVQNAWSTPHQTPKPSPAASVSDEAIRDMVASNTVSIIMISLPPLFNYILSAHISHLFAERANELSSLRDSEFATRSATQ</sequence>
<dbReference type="Proteomes" id="UP000504606">
    <property type="component" value="Unplaced"/>
</dbReference>
<dbReference type="RefSeq" id="XP_052128877.1">
    <property type="nucleotide sequence ID" value="XM_052272917.1"/>
</dbReference>
<feature type="compositionally biased region" description="Low complexity" evidence="1">
    <location>
        <begin position="15"/>
        <end position="37"/>
    </location>
</feature>
<proteinExistence type="predicted"/>
<evidence type="ECO:0000313" key="2">
    <source>
        <dbReference type="Proteomes" id="UP000504606"/>
    </source>
</evidence>
<feature type="compositionally biased region" description="Pro residues" evidence="1">
    <location>
        <begin position="38"/>
        <end position="49"/>
    </location>
</feature>
<organism evidence="2 3">
    <name type="scientific">Frankliniella occidentalis</name>
    <name type="common">Western flower thrips</name>
    <name type="synonym">Euthrips occidentalis</name>
    <dbReference type="NCBI Taxonomy" id="133901"/>
    <lineage>
        <taxon>Eukaryota</taxon>
        <taxon>Metazoa</taxon>
        <taxon>Ecdysozoa</taxon>
        <taxon>Arthropoda</taxon>
        <taxon>Hexapoda</taxon>
        <taxon>Insecta</taxon>
        <taxon>Pterygota</taxon>
        <taxon>Neoptera</taxon>
        <taxon>Paraneoptera</taxon>
        <taxon>Thysanoptera</taxon>
        <taxon>Terebrantia</taxon>
        <taxon>Thripoidea</taxon>
        <taxon>Thripidae</taxon>
        <taxon>Frankliniella</taxon>
    </lineage>
</organism>
<reference evidence="3" key="1">
    <citation type="submission" date="2025-08" db="UniProtKB">
        <authorList>
            <consortium name="RefSeq"/>
        </authorList>
    </citation>
    <scope>IDENTIFICATION</scope>
    <source>
        <tissue evidence="3">Whole organism</tissue>
    </source>
</reference>
<evidence type="ECO:0000313" key="3">
    <source>
        <dbReference type="RefSeq" id="XP_052128877.1"/>
    </source>
</evidence>
<feature type="region of interest" description="Disordered" evidence="1">
    <location>
        <begin position="1"/>
        <end position="114"/>
    </location>
</feature>
<feature type="compositionally biased region" description="Basic and acidic residues" evidence="1">
    <location>
        <begin position="81"/>
        <end position="95"/>
    </location>
</feature>
<feature type="compositionally biased region" description="Low complexity" evidence="1">
    <location>
        <begin position="50"/>
        <end position="80"/>
    </location>
</feature>
<name>A0A9C6XS25_FRAOC</name>
<dbReference type="AlphaFoldDB" id="A0A9C6XS25"/>
<accession>A0A9C6XS25</accession>
<protein>
    <submittedName>
        <fullName evidence="3">Translation initiation factor IF-2-like</fullName>
    </submittedName>
</protein>